<evidence type="ECO:0000313" key="10">
    <source>
        <dbReference type="Proteomes" id="UP000646548"/>
    </source>
</evidence>
<proteinExistence type="inferred from homology"/>
<dbReference type="InterPro" id="IPR041091">
    <property type="entry name" value="RPGRIP1_C"/>
</dbReference>
<dbReference type="Gene3D" id="2.60.40.150">
    <property type="entry name" value="C2 domain"/>
    <property type="match status" value="3"/>
</dbReference>
<dbReference type="Gene3D" id="3.40.50.1110">
    <property type="entry name" value="SGNH hydrolase"/>
    <property type="match status" value="1"/>
</dbReference>
<evidence type="ECO:0000256" key="6">
    <source>
        <dbReference type="SAM" id="Coils"/>
    </source>
</evidence>
<feature type="compositionally biased region" description="Acidic residues" evidence="7">
    <location>
        <begin position="1294"/>
        <end position="1304"/>
    </location>
</feature>
<dbReference type="PROSITE" id="PS50004">
    <property type="entry name" value="C2"/>
    <property type="match status" value="1"/>
</dbReference>
<feature type="coiled-coil region" evidence="6">
    <location>
        <begin position="528"/>
        <end position="562"/>
    </location>
</feature>
<dbReference type="GO" id="GO:0032391">
    <property type="term" value="C:photoreceptor connecting cilium"/>
    <property type="evidence" value="ECO:0007669"/>
    <property type="project" value="TreeGrafter"/>
</dbReference>
<dbReference type="GO" id="GO:0046548">
    <property type="term" value="P:retinal rod cell development"/>
    <property type="evidence" value="ECO:0007669"/>
    <property type="project" value="TreeGrafter"/>
</dbReference>
<reference evidence="9" key="1">
    <citation type="journal article" name="BMC Genomics">
        <title>Long-read sequencing and de novo genome assembly of marine medaka (Oryzias melastigma).</title>
        <authorList>
            <person name="Liang P."/>
            <person name="Saqib H.S.A."/>
            <person name="Ni X."/>
            <person name="Shen Y."/>
        </authorList>
    </citation>
    <scope>NUCLEOTIDE SEQUENCE</scope>
    <source>
        <strain evidence="9">Bigg-433</strain>
    </source>
</reference>
<dbReference type="Pfam" id="PF11618">
    <property type="entry name" value="C2-C2_1"/>
    <property type="match status" value="1"/>
</dbReference>
<dbReference type="EMBL" id="WKFB01000014">
    <property type="protein sequence ID" value="KAF6739196.1"/>
    <property type="molecule type" value="Genomic_DNA"/>
</dbReference>
<dbReference type="Pfam" id="PF18111">
    <property type="entry name" value="RPGR1_C"/>
    <property type="match status" value="1"/>
</dbReference>
<evidence type="ECO:0000313" key="9">
    <source>
        <dbReference type="EMBL" id="KAF6739196.1"/>
    </source>
</evidence>
<evidence type="ECO:0000256" key="3">
    <source>
        <dbReference type="ARBA" id="ARBA00023054"/>
    </source>
</evidence>
<evidence type="ECO:0000256" key="5">
    <source>
        <dbReference type="ARBA" id="ARBA00023273"/>
    </source>
</evidence>
<gene>
    <name evidence="9" type="ORF">FQA47_025267</name>
</gene>
<feature type="region of interest" description="Disordered" evidence="7">
    <location>
        <begin position="1285"/>
        <end position="1313"/>
    </location>
</feature>
<dbReference type="GO" id="GO:0005856">
    <property type="term" value="C:cytoskeleton"/>
    <property type="evidence" value="ECO:0007669"/>
    <property type="project" value="UniProtKB-ARBA"/>
</dbReference>
<dbReference type="GO" id="GO:1905515">
    <property type="term" value="P:non-motile cilium assembly"/>
    <property type="evidence" value="ECO:0007669"/>
    <property type="project" value="TreeGrafter"/>
</dbReference>
<dbReference type="Proteomes" id="UP000646548">
    <property type="component" value="Unassembled WGS sequence"/>
</dbReference>
<evidence type="ECO:0000256" key="4">
    <source>
        <dbReference type="ARBA" id="ARBA00023069"/>
    </source>
</evidence>
<keyword evidence="3 6" id="KW-0175">Coiled coil</keyword>
<dbReference type="InterPro" id="IPR021656">
    <property type="entry name" value="C2-C2_1"/>
</dbReference>
<dbReference type="SUPFAM" id="SSF49562">
    <property type="entry name" value="C2 domain (Calcium/lipid-binding domain, CaLB)"/>
    <property type="match status" value="2"/>
</dbReference>
<feature type="compositionally biased region" description="Basic and acidic residues" evidence="7">
    <location>
        <begin position="955"/>
        <end position="974"/>
    </location>
</feature>
<dbReference type="InterPro" id="IPR035892">
    <property type="entry name" value="C2_domain_sf"/>
</dbReference>
<feature type="coiled-coil region" evidence="6">
    <location>
        <begin position="383"/>
        <end position="459"/>
    </location>
</feature>
<evidence type="ECO:0000259" key="8">
    <source>
        <dbReference type="PROSITE" id="PS50004"/>
    </source>
</evidence>
<dbReference type="PANTHER" id="PTHR14240:SF1">
    <property type="entry name" value="PROTEIN FANTOM-RELATED"/>
    <property type="match status" value="1"/>
</dbReference>
<comment type="similarity">
    <text evidence="2">Belongs to the RPGRIP1 family.</text>
</comment>
<dbReference type="PANTHER" id="PTHR14240">
    <property type="entry name" value="RETINITIS PIGMENTOSA GTPASE REGULATOR-INTERACTING PROTEIN"/>
    <property type="match status" value="1"/>
</dbReference>
<feature type="compositionally biased region" description="Basic and acidic residues" evidence="7">
    <location>
        <begin position="984"/>
        <end position="1004"/>
    </location>
</feature>
<feature type="coiled-coil region" evidence="6">
    <location>
        <begin position="109"/>
        <end position="136"/>
    </location>
</feature>
<name>A0A834L2G5_ORYME</name>
<organism evidence="9 10">
    <name type="scientific">Oryzias melastigma</name>
    <name type="common">Marine medaka</name>
    <dbReference type="NCBI Taxonomy" id="30732"/>
    <lineage>
        <taxon>Eukaryota</taxon>
        <taxon>Metazoa</taxon>
        <taxon>Chordata</taxon>
        <taxon>Craniata</taxon>
        <taxon>Vertebrata</taxon>
        <taxon>Euteleostomi</taxon>
        <taxon>Actinopterygii</taxon>
        <taxon>Neopterygii</taxon>
        <taxon>Teleostei</taxon>
        <taxon>Neoteleostei</taxon>
        <taxon>Acanthomorphata</taxon>
        <taxon>Ovalentaria</taxon>
        <taxon>Atherinomorphae</taxon>
        <taxon>Beloniformes</taxon>
        <taxon>Adrianichthyidae</taxon>
        <taxon>Oryziinae</taxon>
        <taxon>Oryzias</taxon>
    </lineage>
</organism>
<feature type="compositionally biased region" description="Polar residues" evidence="7">
    <location>
        <begin position="1090"/>
        <end position="1101"/>
    </location>
</feature>
<evidence type="ECO:0000256" key="1">
    <source>
        <dbReference type="ARBA" id="ARBA00004138"/>
    </source>
</evidence>
<dbReference type="SUPFAM" id="SSF52266">
    <property type="entry name" value="SGNH hydrolase"/>
    <property type="match status" value="1"/>
</dbReference>
<comment type="caution">
    <text evidence="9">The sequence shown here is derived from an EMBL/GenBank/DDBJ whole genome shotgun (WGS) entry which is preliminary data.</text>
</comment>
<feature type="compositionally biased region" description="Low complexity" evidence="7">
    <location>
        <begin position="1075"/>
        <end position="1089"/>
    </location>
</feature>
<feature type="compositionally biased region" description="Polar residues" evidence="7">
    <location>
        <begin position="1059"/>
        <end position="1074"/>
    </location>
</feature>
<evidence type="ECO:0000256" key="2">
    <source>
        <dbReference type="ARBA" id="ARBA00006042"/>
    </source>
</evidence>
<feature type="coiled-coil region" evidence="6">
    <location>
        <begin position="202"/>
        <end position="348"/>
    </location>
</feature>
<protein>
    <submittedName>
        <fullName evidence="9">Protein fantom</fullName>
    </submittedName>
</protein>
<dbReference type="InterPro" id="IPR036514">
    <property type="entry name" value="SGNH_hydro_sf"/>
</dbReference>
<accession>A0A834L2G5</accession>
<sequence length="1632" mass="187421">MSPVVDETAGDLPVRDVGLMRGGLMAAPTADSMREVKTWKKQHILKMKADPQRLFRFPREHLEDLCLRLQEENSVLKQHTRTQEQRLRRMSTRLTRLRQASPGSGGRKDRDMEDTIQELEARVVMLESQKGVLQNKLSLARQHIVDMGAHRPYKFSRCKNPDGEGGVRRAAQTAPPRYGLTLEDTRTEVERLRTSMAEQVRMAELEMTAQALRDSLRDREKDMEGTLRELRKQQADRHRITIRENVDLIRLQKQLSEKSVALRVMEEKFTSLQQSQRSMKECQVALLEKVEELNERLKQERQRSLDLEGQLTSTSLSAQNMDKLQERISDLEGERDLIKENYDSLLKSTLSAPIKHEDQDGQQRRVEQKRGSVGENIHRDEDLQRLEEMLQAERGERRSLEEELRKLRQEKEMLEEQKEREEELSALVRRRQEGLEQEVMNYKERVSALQDRLDSVTKEFDMSAEELSETLLQIKAFRMQQESREGLNFLTTDGKMEDPTKEFAHAQAKHAEAVLELQKTRNLLLLEHQITKDLQEELKTVLQRLEQEREESRRRTAEKDKLLSKRAAQINTLHAQLKELAYSPRNYKRTIPIQYTWPAGDQEVVPPIEDDLYFSQLKAGESLLEIHLKAAAFTPAGLRLLSHAQPGAETPEDIVTFCTFFLLDFEMNSTPQVSGSQPNYGFTSRYGLTARDLGRLEGQGSRVQVELHQALGGVRFVTFGRGNMSLMGAMERRGEKASGRFSVTGGGGEMVGVVDFWARLFPPAEPIGFVKEGGAERRTGAVRGPPQVSYGWQDSSKEELHDHGGGVPNELVVMLERCVGLSARWPGLLPDAYLTYRLYDLPPHVSPTVQCSADPVLNDVTSYPLAVTNDVLQYLRSSSLWVYVFDDSDDQIPPAYLAKTPIPLRALASGREIRGDYVLRDPAGGPRGVVRVMVKWKYPFQPLMESLEEKRVKEVEVQRKESAEQKEKRREDASQKPIAKPRVKPQEHKQDRPKAVERETEARPRPPAIRQKSSQDVRMIRVTSSKSLDARSSTSRKRSSKMSSERYQRSPHLTPEPRLSTTTGEPQPRSSVGASSKRSVTVSRGSSVSDARTQNLLSVDQASVVGDEEERSERGESDAPESSESSSSDMIVIPPKRKPRTLVQRVYVEYRLLGVPMETTETPMSLRKPREGEEIHYNFTRVIYVDGSQSAPLRQHLYTMLEGSDPNHGRLKFSVVSEPMDDNEECVDVGQAFLDLQELLLTGNDVIEQQIDIVSVDEDQEVMGNLKVSLEAAKALTGIYQEFHNQDDSRVEDRTDEDEEEEEEEKQKKNDEIQGEMSFEQDCLVEGGCLSQMSNGTEYREVRQFQSGQHLVRFYFLTRVFSRYMESIMKDFDRGPKPDVVIVNSCVWDISRYNSSWLDDYQENLHRFFRELSRVLPKETLVIWNITMPLGKSIRGGFLVPEIEHKAPNLRYDVIEANFYSGTLADAYQRDVLDLHFRFRFSLQNRTNDGVHWNAVAHRTITCLLLNHIAQAWGVELRDPLRAVAPLNYNGYTEEFSSDSLPSNFLNFEDRNPKVWELIDVRAAAKPKLSLPVYRQTPYGQARNGFDSRPPYHFEPYRHQNHPHVMRSRNERLHYAPYTHHRPAHWGHYGHY</sequence>
<dbReference type="InterPro" id="IPR031139">
    <property type="entry name" value="RPGRIP1_fam"/>
</dbReference>
<dbReference type="InterPro" id="IPR000008">
    <property type="entry name" value="C2_dom"/>
</dbReference>
<keyword evidence="4" id="KW-0969">Cilium</keyword>
<comment type="subcellular location">
    <subcellularLocation>
        <location evidence="1">Cell projection</location>
        <location evidence="1">Cilium</location>
    </subcellularLocation>
</comment>
<feature type="compositionally biased region" description="Basic and acidic residues" evidence="7">
    <location>
        <begin position="354"/>
        <end position="379"/>
    </location>
</feature>
<feature type="region of interest" description="Disordered" evidence="7">
    <location>
        <begin position="955"/>
        <end position="1133"/>
    </location>
</feature>
<evidence type="ECO:0000256" key="7">
    <source>
        <dbReference type="SAM" id="MobiDB-lite"/>
    </source>
</evidence>
<keyword evidence="5" id="KW-0966">Cell projection</keyword>
<feature type="region of interest" description="Disordered" evidence="7">
    <location>
        <begin position="351"/>
        <end position="379"/>
    </location>
</feature>
<feature type="domain" description="C2" evidence="8">
    <location>
        <begin position="792"/>
        <end position="917"/>
    </location>
</feature>